<name>H8G481_9PSEU</name>
<protein>
    <submittedName>
        <fullName evidence="2">SnoaL-like polyketide cyclase</fullName>
    </submittedName>
</protein>
<dbReference type="InterPro" id="IPR037401">
    <property type="entry name" value="SnoaL-like"/>
</dbReference>
<gene>
    <name evidence="2" type="ORF">SacazDRAFT_04337</name>
</gene>
<accession>H8G481</accession>
<reference evidence="2 3" key="1">
    <citation type="journal article" date="2012" name="Stand. Genomic Sci.">
        <title>Genome sequence of the soil bacterium Saccharomonospora azurea type strain (NA-128(T)).</title>
        <authorList>
            <person name="Klenk H.P."/>
            <person name="Held B."/>
            <person name="Lucas S."/>
            <person name="Lapidus A."/>
            <person name="Copeland A."/>
            <person name="Hammon N."/>
            <person name="Pitluck S."/>
            <person name="Goodwin L.A."/>
            <person name="Han C."/>
            <person name="Tapia R."/>
            <person name="Brambilla E.M."/>
            <person name="Potter G."/>
            <person name="Land M."/>
            <person name="Ivanova N."/>
            <person name="Rohde M."/>
            <person name="Goker M."/>
            <person name="Detter J.C."/>
            <person name="Kyrpides N.C."/>
            <person name="Woyke T."/>
        </authorList>
    </citation>
    <scope>NUCLEOTIDE SEQUENCE [LARGE SCALE GENOMIC DNA]</scope>
    <source>
        <strain evidence="2 3">NA-128</strain>
    </source>
</reference>
<evidence type="ECO:0000259" key="1">
    <source>
        <dbReference type="Pfam" id="PF12680"/>
    </source>
</evidence>
<dbReference type="AlphaFoldDB" id="H8G481"/>
<dbReference type="Gene3D" id="3.10.450.50">
    <property type="match status" value="1"/>
</dbReference>
<evidence type="ECO:0000313" key="3">
    <source>
        <dbReference type="Proteomes" id="UP000004705"/>
    </source>
</evidence>
<dbReference type="EMBL" id="CM001466">
    <property type="protein sequence ID" value="EHY91179.1"/>
    <property type="molecule type" value="Genomic_DNA"/>
</dbReference>
<dbReference type="InterPro" id="IPR032710">
    <property type="entry name" value="NTF2-like_dom_sf"/>
</dbReference>
<dbReference type="HOGENOM" id="CLU_119503_1_0_11"/>
<dbReference type="OrthoDB" id="582607at2"/>
<sequence>MTSAHARADRFATALRTLEETGDSAQLRELFGPHPELLRPQVVTSDDEATDVARFWERYRSPFSTISTEFVRVAESGDRGELEWVSRGTLANGRAIEYSGVSLLNFDDQDRIRRFATYFDTAAFLRPEKTPRT</sequence>
<dbReference type="Proteomes" id="UP000004705">
    <property type="component" value="Chromosome"/>
</dbReference>
<dbReference type="RefSeq" id="WP_005445012.1">
    <property type="nucleotide sequence ID" value="NZ_CM001466.1"/>
</dbReference>
<feature type="domain" description="SnoaL-like" evidence="1">
    <location>
        <begin position="18"/>
        <end position="114"/>
    </location>
</feature>
<evidence type="ECO:0000313" key="2">
    <source>
        <dbReference type="EMBL" id="EHY91179.1"/>
    </source>
</evidence>
<organism evidence="2 3">
    <name type="scientific">Saccharomonospora azurea NA-128</name>
    <dbReference type="NCBI Taxonomy" id="882081"/>
    <lineage>
        <taxon>Bacteria</taxon>
        <taxon>Bacillati</taxon>
        <taxon>Actinomycetota</taxon>
        <taxon>Actinomycetes</taxon>
        <taxon>Pseudonocardiales</taxon>
        <taxon>Pseudonocardiaceae</taxon>
        <taxon>Saccharomonospora</taxon>
    </lineage>
</organism>
<dbReference type="SUPFAM" id="SSF54427">
    <property type="entry name" value="NTF2-like"/>
    <property type="match status" value="1"/>
</dbReference>
<proteinExistence type="predicted"/>
<dbReference type="Pfam" id="PF12680">
    <property type="entry name" value="SnoaL_2"/>
    <property type="match status" value="1"/>
</dbReference>
<keyword evidence="3" id="KW-1185">Reference proteome</keyword>